<dbReference type="AlphaFoldDB" id="Q17FG1"/>
<keyword evidence="8 12" id="KW-0406">Ion transport</keyword>
<keyword evidence="11 12" id="KW-0407">Ion channel</keyword>
<protein>
    <submittedName>
        <fullName evidence="14">AAEL003410-PA</fullName>
    </submittedName>
</protein>
<dbReference type="Pfam" id="PF00858">
    <property type="entry name" value="ASC"/>
    <property type="match status" value="1"/>
</dbReference>
<keyword evidence="7" id="KW-0915">Sodium</keyword>
<keyword evidence="3 12" id="KW-0813">Transport</keyword>
<dbReference type="Gene3D" id="2.60.470.10">
    <property type="entry name" value="Acid-sensing ion channels like domains"/>
    <property type="match status" value="1"/>
</dbReference>
<evidence type="ECO:0000256" key="7">
    <source>
        <dbReference type="ARBA" id="ARBA00023053"/>
    </source>
</evidence>
<reference evidence="14" key="1">
    <citation type="submission" date="2005-10" db="EMBL/GenBank/DDBJ databases">
        <authorList>
            <person name="Loftus B.J."/>
            <person name="Nene V.M."/>
            <person name="Hannick L.I."/>
            <person name="Bidwell S."/>
            <person name="Haas B."/>
            <person name="Amedeo P."/>
            <person name="Orvis J."/>
            <person name="Wortman J.R."/>
            <person name="White O.R."/>
            <person name="Salzberg S."/>
            <person name="Shumway M."/>
            <person name="Koo H."/>
            <person name="Zhao Y."/>
            <person name="Holmes M."/>
            <person name="Miller J."/>
            <person name="Schatz M."/>
            <person name="Pop M."/>
            <person name="Pai G."/>
            <person name="Utterback T."/>
            <person name="Rogers Y.-H."/>
            <person name="Kravitz S."/>
            <person name="Fraser C.M."/>
        </authorList>
    </citation>
    <scope>NUCLEOTIDE SEQUENCE</scope>
    <source>
        <strain evidence="14">Liverpool</strain>
    </source>
</reference>
<evidence type="ECO:0000256" key="4">
    <source>
        <dbReference type="ARBA" id="ARBA00022461"/>
    </source>
</evidence>
<sequence>MVQIVPDDEPSPIWSVPFPAVTICGMEIEGEKSEPLKSFCEKACWGEQCACCKALFTKTRTELGSCYTFNNLAAKDLFNTKGMTKDAQLSNASISSENWDVQAGYKSFDSSSKYYPRRVMDLSHDYELMVRFRIVENSSVHSHGNQSSIKVDLHNPADYPFKTENAILAEPGQSFKIAVHPKVRTGRRYLKFSCPQSINCCYGDQCQLQFFRIYSQQNCELECRTKYMMETRNCVLSYMPRNAGVSLCNESTSISQDQLQKEITLAARINNIPPSKYFVKTCNCLPSCNEIRYKSVVTKSRSNGTNNSESRKSISNTTTDWCGKTGL</sequence>
<keyword evidence="6" id="KW-1133">Transmembrane helix</keyword>
<proteinExistence type="inferred from homology"/>
<evidence type="ECO:0000256" key="8">
    <source>
        <dbReference type="ARBA" id="ARBA00023065"/>
    </source>
</evidence>
<evidence type="ECO:0000256" key="1">
    <source>
        <dbReference type="ARBA" id="ARBA00004141"/>
    </source>
</evidence>
<accession>Q17FG1</accession>
<name>Q17FG1_AEDAE</name>
<reference evidence="14" key="3">
    <citation type="submission" date="2012-09" db="EMBL/GenBank/DDBJ databases">
        <authorList>
            <consortium name="VectorBase"/>
        </authorList>
    </citation>
    <scope>NUCLEOTIDE SEQUENCE</scope>
    <source>
        <strain evidence="14">Liverpool</strain>
    </source>
</reference>
<dbReference type="PANTHER" id="PTHR11690:SF288">
    <property type="entry name" value="AMILORIDE-SENSITIVE NA+ CHANNEL-RELATED"/>
    <property type="match status" value="1"/>
</dbReference>
<keyword evidence="9" id="KW-0472">Membrane</keyword>
<keyword evidence="5 12" id="KW-0812">Transmembrane</keyword>
<dbReference type="GO" id="GO:0015280">
    <property type="term" value="F:ligand-gated sodium channel activity"/>
    <property type="evidence" value="ECO:0007669"/>
    <property type="project" value="TreeGrafter"/>
</dbReference>
<comment type="subcellular location">
    <subcellularLocation>
        <location evidence="1">Membrane</location>
        <topology evidence="1">Multi-pass membrane protein</topology>
    </subcellularLocation>
</comment>
<evidence type="ECO:0000256" key="13">
    <source>
        <dbReference type="SAM" id="MobiDB-lite"/>
    </source>
</evidence>
<evidence type="ECO:0000256" key="9">
    <source>
        <dbReference type="ARBA" id="ARBA00023136"/>
    </source>
</evidence>
<evidence type="ECO:0000256" key="12">
    <source>
        <dbReference type="RuleBase" id="RU000679"/>
    </source>
</evidence>
<evidence type="ECO:0000256" key="10">
    <source>
        <dbReference type="ARBA" id="ARBA00023201"/>
    </source>
</evidence>
<keyword evidence="4 12" id="KW-0894">Sodium channel</keyword>
<feature type="compositionally biased region" description="Polar residues" evidence="13">
    <location>
        <begin position="299"/>
        <end position="320"/>
    </location>
</feature>
<reference evidence="14" key="2">
    <citation type="journal article" date="2007" name="Science">
        <title>Genome sequence of Aedes aegypti, a major arbovirus vector.</title>
        <authorList>
            <person name="Nene V."/>
            <person name="Wortman J.R."/>
            <person name="Lawson D."/>
            <person name="Haas B."/>
            <person name="Kodira C."/>
            <person name="Tu Z.J."/>
            <person name="Loftus B."/>
            <person name="Xi Z."/>
            <person name="Megy K."/>
            <person name="Grabherr M."/>
            <person name="Ren Q."/>
            <person name="Zdobnov E.M."/>
            <person name="Lobo N.F."/>
            <person name="Campbell K.S."/>
            <person name="Brown S.E."/>
            <person name="Bonaldo M.F."/>
            <person name="Zhu J."/>
            <person name="Sinkins S.P."/>
            <person name="Hogenkamp D.G."/>
            <person name="Amedeo P."/>
            <person name="Arensburger P."/>
            <person name="Atkinson P.W."/>
            <person name="Bidwell S."/>
            <person name="Biedler J."/>
            <person name="Birney E."/>
            <person name="Bruggner R.V."/>
            <person name="Costas J."/>
            <person name="Coy M.R."/>
            <person name="Crabtree J."/>
            <person name="Crawford M."/>
            <person name="Debruyn B."/>
            <person name="Decaprio D."/>
            <person name="Eiglmeier K."/>
            <person name="Eisenstadt E."/>
            <person name="El-Dorry H."/>
            <person name="Gelbart W.M."/>
            <person name="Gomes S.L."/>
            <person name="Hammond M."/>
            <person name="Hannick L.I."/>
            <person name="Hogan J.R."/>
            <person name="Holmes M.H."/>
            <person name="Jaffe D."/>
            <person name="Johnston J.S."/>
            <person name="Kennedy R.C."/>
            <person name="Koo H."/>
            <person name="Kravitz S."/>
            <person name="Kriventseva E.V."/>
            <person name="Kulp D."/>
            <person name="Labutti K."/>
            <person name="Lee E."/>
            <person name="Li S."/>
            <person name="Lovin D.D."/>
            <person name="Mao C."/>
            <person name="Mauceli E."/>
            <person name="Menck C.F."/>
            <person name="Miller J.R."/>
            <person name="Montgomery P."/>
            <person name="Mori A."/>
            <person name="Nascimento A.L."/>
            <person name="Naveira H.F."/>
            <person name="Nusbaum C."/>
            <person name="O'leary S."/>
            <person name="Orvis J."/>
            <person name="Pertea M."/>
            <person name="Quesneville H."/>
            <person name="Reidenbach K.R."/>
            <person name="Rogers Y.H."/>
            <person name="Roth C.W."/>
            <person name="Schneider J.R."/>
            <person name="Schatz M."/>
            <person name="Shumway M."/>
            <person name="Stanke M."/>
            <person name="Stinson E.O."/>
            <person name="Tubio J.M."/>
            <person name="Vanzee J.P."/>
            <person name="Verjovski-Almeida S."/>
            <person name="Werner D."/>
            <person name="White O."/>
            <person name="Wyder S."/>
            <person name="Zeng Q."/>
            <person name="Zhao Q."/>
            <person name="Zhao Y."/>
            <person name="Hill C.A."/>
            <person name="Raikhel A.S."/>
            <person name="Soares M.B."/>
            <person name="Knudson D.L."/>
            <person name="Lee N.H."/>
            <person name="Galagan J."/>
            <person name="Salzberg S.L."/>
            <person name="Paulsen I.T."/>
            <person name="Dimopoulos G."/>
            <person name="Collins F.H."/>
            <person name="Birren B."/>
            <person name="Fraser-Liggett C.M."/>
            <person name="Severson D.W."/>
        </authorList>
    </citation>
    <scope>NUCLEOTIDE SEQUENCE [LARGE SCALE GENOMIC DNA]</scope>
    <source>
        <strain evidence="14">Liverpool</strain>
    </source>
</reference>
<keyword evidence="10 12" id="KW-0739">Sodium transport</keyword>
<organism evidence="14 15">
    <name type="scientific">Aedes aegypti</name>
    <name type="common">Yellowfever mosquito</name>
    <name type="synonym">Culex aegypti</name>
    <dbReference type="NCBI Taxonomy" id="7159"/>
    <lineage>
        <taxon>Eukaryota</taxon>
        <taxon>Metazoa</taxon>
        <taxon>Ecdysozoa</taxon>
        <taxon>Arthropoda</taxon>
        <taxon>Hexapoda</taxon>
        <taxon>Insecta</taxon>
        <taxon>Pterygota</taxon>
        <taxon>Neoptera</taxon>
        <taxon>Endopterygota</taxon>
        <taxon>Diptera</taxon>
        <taxon>Nematocera</taxon>
        <taxon>Culicoidea</taxon>
        <taxon>Culicidae</taxon>
        <taxon>Culicinae</taxon>
        <taxon>Aedini</taxon>
        <taxon>Aedes</taxon>
        <taxon>Stegomyia</taxon>
    </lineage>
</organism>
<dbReference type="PhylomeDB" id="Q17FG1"/>
<dbReference type="eggNOG" id="KOG4294">
    <property type="taxonomic scope" value="Eukaryota"/>
</dbReference>
<evidence type="ECO:0000256" key="2">
    <source>
        <dbReference type="ARBA" id="ARBA00007193"/>
    </source>
</evidence>
<evidence type="ECO:0000313" key="14">
    <source>
        <dbReference type="EMBL" id="EAT45284.1"/>
    </source>
</evidence>
<dbReference type="PaxDb" id="7159-AAEL003410-PA"/>
<dbReference type="InterPro" id="IPR001873">
    <property type="entry name" value="ENaC"/>
</dbReference>
<evidence type="ECO:0000256" key="5">
    <source>
        <dbReference type="ARBA" id="ARBA00022692"/>
    </source>
</evidence>
<evidence type="ECO:0000313" key="15">
    <source>
        <dbReference type="Proteomes" id="UP000682892"/>
    </source>
</evidence>
<evidence type="ECO:0000256" key="11">
    <source>
        <dbReference type="ARBA" id="ARBA00023303"/>
    </source>
</evidence>
<gene>
    <name evidence="14" type="ORF">AaeL_AAEL003410</name>
</gene>
<evidence type="ECO:0000256" key="3">
    <source>
        <dbReference type="ARBA" id="ARBA00022448"/>
    </source>
</evidence>
<dbReference type="EMBL" id="CH477271">
    <property type="protein sequence ID" value="EAT45284.1"/>
    <property type="molecule type" value="Genomic_DNA"/>
</dbReference>
<dbReference type="GO" id="GO:0005886">
    <property type="term" value="C:plasma membrane"/>
    <property type="evidence" value="ECO:0007669"/>
    <property type="project" value="TreeGrafter"/>
</dbReference>
<dbReference type="PANTHER" id="PTHR11690">
    <property type="entry name" value="AMILORIDE-SENSITIVE SODIUM CHANNEL-RELATED"/>
    <property type="match status" value="1"/>
</dbReference>
<evidence type="ECO:0000256" key="6">
    <source>
        <dbReference type="ARBA" id="ARBA00022989"/>
    </source>
</evidence>
<dbReference type="OMA" id="NCEMECH"/>
<dbReference type="Proteomes" id="UP000682892">
    <property type="component" value="Chromosome 3"/>
</dbReference>
<comment type="similarity">
    <text evidence="2 12">Belongs to the amiloride-sensitive sodium channel (TC 1.A.6) family.</text>
</comment>
<feature type="region of interest" description="Disordered" evidence="13">
    <location>
        <begin position="299"/>
        <end position="327"/>
    </location>
</feature>